<comment type="caution">
    <text evidence="3">The sequence shown here is derived from an EMBL/GenBank/DDBJ whole genome shotgun (WGS) entry which is preliminary data.</text>
</comment>
<feature type="signal peptide" evidence="2">
    <location>
        <begin position="1"/>
        <end position="17"/>
    </location>
</feature>
<feature type="compositionally biased region" description="Basic residues" evidence="1">
    <location>
        <begin position="113"/>
        <end position="122"/>
    </location>
</feature>
<evidence type="ECO:0000313" key="3">
    <source>
        <dbReference type="EMBL" id="CAF2109992.1"/>
    </source>
</evidence>
<dbReference type="Proteomes" id="UP000663856">
    <property type="component" value="Unassembled WGS sequence"/>
</dbReference>
<name>A0A816UJU9_9BILA</name>
<feature type="compositionally biased region" description="Basic and acidic residues" evidence="1">
    <location>
        <begin position="45"/>
        <end position="72"/>
    </location>
</feature>
<feature type="compositionally biased region" description="Polar residues" evidence="1">
    <location>
        <begin position="75"/>
        <end position="87"/>
    </location>
</feature>
<feature type="compositionally biased region" description="Basic and acidic residues" evidence="1">
    <location>
        <begin position="123"/>
        <end position="143"/>
    </location>
</feature>
<protein>
    <submittedName>
        <fullName evidence="3">Uncharacterized protein</fullName>
    </submittedName>
</protein>
<accession>A0A816UJU9</accession>
<feature type="chain" id="PRO_5035611530" evidence="2">
    <location>
        <begin position="18"/>
        <end position="229"/>
    </location>
</feature>
<keyword evidence="2" id="KW-0732">Signal</keyword>
<organism evidence="3 5">
    <name type="scientific">Rotaria magnacalcarata</name>
    <dbReference type="NCBI Taxonomy" id="392030"/>
    <lineage>
        <taxon>Eukaryota</taxon>
        <taxon>Metazoa</taxon>
        <taxon>Spiralia</taxon>
        <taxon>Gnathifera</taxon>
        <taxon>Rotifera</taxon>
        <taxon>Eurotatoria</taxon>
        <taxon>Bdelloidea</taxon>
        <taxon>Philodinida</taxon>
        <taxon>Philodinidae</taxon>
        <taxon>Rotaria</taxon>
    </lineage>
</organism>
<dbReference type="EMBL" id="CAJNRF010009428">
    <property type="protein sequence ID" value="CAF2109992.1"/>
    <property type="molecule type" value="Genomic_DNA"/>
</dbReference>
<dbReference type="EMBL" id="CAJOBG010001076">
    <property type="protein sequence ID" value="CAF3891742.1"/>
    <property type="molecule type" value="Genomic_DNA"/>
</dbReference>
<evidence type="ECO:0000256" key="1">
    <source>
        <dbReference type="SAM" id="MobiDB-lite"/>
    </source>
</evidence>
<dbReference type="Proteomes" id="UP000663866">
    <property type="component" value="Unassembled WGS sequence"/>
</dbReference>
<proteinExistence type="predicted"/>
<keyword evidence="6" id="KW-1185">Reference proteome</keyword>
<gene>
    <name evidence="4" type="ORF">OVN521_LOCUS9021</name>
    <name evidence="3" type="ORF">WKI299_LOCUS22084</name>
</gene>
<feature type="compositionally biased region" description="Basic and acidic residues" evidence="1">
    <location>
        <begin position="90"/>
        <end position="112"/>
    </location>
</feature>
<evidence type="ECO:0000313" key="6">
    <source>
        <dbReference type="Proteomes" id="UP000663866"/>
    </source>
</evidence>
<reference evidence="3" key="1">
    <citation type="submission" date="2021-02" db="EMBL/GenBank/DDBJ databases">
        <authorList>
            <person name="Nowell W R."/>
        </authorList>
    </citation>
    <scope>NUCLEOTIDE SEQUENCE</scope>
</reference>
<evidence type="ECO:0000313" key="5">
    <source>
        <dbReference type="Proteomes" id="UP000663856"/>
    </source>
</evidence>
<evidence type="ECO:0000256" key="2">
    <source>
        <dbReference type="SAM" id="SignalP"/>
    </source>
</evidence>
<feature type="region of interest" description="Disordered" evidence="1">
    <location>
        <begin position="45"/>
        <end position="166"/>
    </location>
</feature>
<dbReference type="AlphaFoldDB" id="A0A816UJU9"/>
<feature type="region of interest" description="Disordered" evidence="1">
    <location>
        <begin position="187"/>
        <end position="229"/>
    </location>
</feature>
<feature type="compositionally biased region" description="Polar residues" evidence="1">
    <location>
        <begin position="189"/>
        <end position="203"/>
    </location>
</feature>
<sequence>MLKFLIIVVLYFIIVNGDSNDDVKKLKETLNQGGKVKQQTVKIVTERGHSAKDDASKDNVDKLKGKTSETRKAGQKSTGTATATSGKNLDATKKTDKELKKKTSESTEDSKHKASHAAKSNKKKDEKVVEKPSRQHEKEKHTTSDTSESIKLTVEETQEQEEKTNDGFVGKFFHMLEDVKNSIFEPVGLSSNTASDATDQATPNPEEVSDTVKKAAGKAKKKLKETADL</sequence>
<evidence type="ECO:0000313" key="4">
    <source>
        <dbReference type="EMBL" id="CAF3891742.1"/>
    </source>
</evidence>